<evidence type="ECO:0000313" key="2">
    <source>
        <dbReference type="Proteomes" id="UP000007797"/>
    </source>
</evidence>
<organism evidence="1 2">
    <name type="scientific">Cavenderia fasciculata</name>
    <name type="common">Slime mold</name>
    <name type="synonym">Dictyostelium fasciculatum</name>
    <dbReference type="NCBI Taxonomy" id="261658"/>
    <lineage>
        <taxon>Eukaryota</taxon>
        <taxon>Amoebozoa</taxon>
        <taxon>Evosea</taxon>
        <taxon>Eumycetozoa</taxon>
        <taxon>Dictyostelia</taxon>
        <taxon>Acytosteliales</taxon>
        <taxon>Cavenderiaceae</taxon>
        <taxon>Cavenderia</taxon>
    </lineage>
</organism>
<dbReference type="RefSeq" id="XP_004354397.1">
    <property type="nucleotide sequence ID" value="XM_004354345.1"/>
</dbReference>
<reference evidence="2" key="1">
    <citation type="journal article" date="2011" name="Genome Res.">
        <title>Phylogeny-wide analysis of social amoeba genomes highlights ancient origins for complex intercellular communication.</title>
        <authorList>
            <person name="Heidel A.J."/>
            <person name="Lawal H.M."/>
            <person name="Felder M."/>
            <person name="Schilde C."/>
            <person name="Helps N.R."/>
            <person name="Tunggal B."/>
            <person name="Rivero F."/>
            <person name="John U."/>
            <person name="Schleicher M."/>
            <person name="Eichinger L."/>
            <person name="Platzer M."/>
            <person name="Noegel A.A."/>
            <person name="Schaap P."/>
            <person name="Gloeckner G."/>
        </authorList>
    </citation>
    <scope>NUCLEOTIDE SEQUENCE [LARGE SCALE GENOMIC DNA]</scope>
    <source>
        <strain evidence="2">SH3</strain>
    </source>
</reference>
<name>F4QAD6_CACFS</name>
<keyword evidence="2" id="KW-1185">Reference proteome</keyword>
<evidence type="ECO:0000313" key="1">
    <source>
        <dbReference type="EMBL" id="EGG15655.1"/>
    </source>
</evidence>
<protein>
    <recommendedName>
        <fullName evidence="3">Carbohydrate binding domain-containing protein</fullName>
    </recommendedName>
</protein>
<sequence length="87" mass="9260">MVTNVSQNGKQLTISLTSSPVGWFQIQLFNNQEFVDIFDYCTSTMNSITCSLPSVGSCNSVSLWGSIGIGGPTVQKTSQFSCTVVAA</sequence>
<accession>F4QAD6</accession>
<dbReference type="AlphaFoldDB" id="F4QAD6"/>
<gene>
    <name evidence="1" type="ORF">DFA_10497</name>
</gene>
<dbReference type="GeneID" id="14867591"/>
<proteinExistence type="predicted"/>
<dbReference type="EMBL" id="GL883026">
    <property type="protein sequence ID" value="EGG15655.1"/>
    <property type="molecule type" value="Genomic_DNA"/>
</dbReference>
<dbReference type="KEGG" id="dfa:DFA_10497"/>
<dbReference type="Proteomes" id="UP000007797">
    <property type="component" value="Unassembled WGS sequence"/>
</dbReference>
<evidence type="ECO:0008006" key="3">
    <source>
        <dbReference type="Google" id="ProtNLM"/>
    </source>
</evidence>